<evidence type="ECO:0000259" key="1">
    <source>
        <dbReference type="Pfam" id="PF13676"/>
    </source>
</evidence>
<dbReference type="Pfam" id="PF13676">
    <property type="entry name" value="TIR_2"/>
    <property type="match status" value="1"/>
</dbReference>
<dbReference type="SUPFAM" id="SSF52200">
    <property type="entry name" value="Toll/Interleukin receptor TIR domain"/>
    <property type="match status" value="1"/>
</dbReference>
<sequence length="198" mass="21880">MECTAATGAHVDERKASLPAINTAVHTLCYSPSAPLKVFLSYGHDRFQALAFHLKAALQQRGHVVWLDTERLSAGLDWEEGIAGGLAWVRDAQQDGRVLLVMTPHALRRPDGYCLNEIARAAALRLGIFPVLVAESAPPPSIAMLPFFDMRDCVPSVSEQQTHAADSPEWRNLMKNCLDTPEFLEKSTRLYTILELVS</sequence>
<evidence type="ECO:0000313" key="2">
    <source>
        <dbReference type="EMBL" id="RLN57454.1"/>
    </source>
</evidence>
<dbReference type="Proteomes" id="UP000284657">
    <property type="component" value="Unassembled WGS sequence"/>
</dbReference>
<name>A0A3F2RI67_9STRA</name>
<comment type="caution">
    <text evidence="2">The sequence shown here is derived from an EMBL/GenBank/DDBJ whole genome shotgun (WGS) entry which is preliminary data.</text>
</comment>
<evidence type="ECO:0000313" key="5">
    <source>
        <dbReference type="Proteomes" id="UP000284657"/>
    </source>
</evidence>
<proteinExistence type="predicted"/>
<accession>A0A3F2RI67</accession>
<dbReference type="Gene3D" id="3.40.50.10140">
    <property type="entry name" value="Toll/interleukin-1 receptor homology (TIR) domain"/>
    <property type="match status" value="1"/>
</dbReference>
<feature type="domain" description="TIR" evidence="1">
    <location>
        <begin position="38"/>
        <end position="152"/>
    </location>
</feature>
<evidence type="ECO:0000313" key="3">
    <source>
        <dbReference type="EMBL" id="RLN71346.1"/>
    </source>
</evidence>
<protein>
    <recommendedName>
        <fullName evidence="1">TIR domain-containing protein</fullName>
    </recommendedName>
</protein>
<dbReference type="GO" id="GO:0007165">
    <property type="term" value="P:signal transduction"/>
    <property type="evidence" value="ECO:0007669"/>
    <property type="project" value="InterPro"/>
</dbReference>
<gene>
    <name evidence="3" type="ORF">BBJ29_005366</name>
    <name evidence="2" type="ORF">BBP00_00007509</name>
</gene>
<evidence type="ECO:0000313" key="4">
    <source>
        <dbReference type="Proteomes" id="UP000277300"/>
    </source>
</evidence>
<dbReference type="EMBL" id="MBAD02000098">
    <property type="protein sequence ID" value="RLN71346.1"/>
    <property type="molecule type" value="Genomic_DNA"/>
</dbReference>
<dbReference type="EMBL" id="MBDO02000307">
    <property type="protein sequence ID" value="RLN57454.1"/>
    <property type="molecule type" value="Genomic_DNA"/>
</dbReference>
<organism evidence="2 4">
    <name type="scientific">Phytophthora kernoviae</name>
    <dbReference type="NCBI Taxonomy" id="325452"/>
    <lineage>
        <taxon>Eukaryota</taxon>
        <taxon>Sar</taxon>
        <taxon>Stramenopiles</taxon>
        <taxon>Oomycota</taxon>
        <taxon>Peronosporomycetes</taxon>
        <taxon>Peronosporales</taxon>
        <taxon>Peronosporaceae</taxon>
        <taxon>Phytophthora</taxon>
    </lineage>
</organism>
<dbReference type="InterPro" id="IPR000157">
    <property type="entry name" value="TIR_dom"/>
</dbReference>
<dbReference type="Proteomes" id="UP000277300">
    <property type="component" value="Unassembled WGS sequence"/>
</dbReference>
<dbReference type="OrthoDB" id="206617at2759"/>
<dbReference type="InterPro" id="IPR035897">
    <property type="entry name" value="Toll_tir_struct_dom_sf"/>
</dbReference>
<reference evidence="4 5" key="1">
    <citation type="submission" date="2018-07" db="EMBL/GenBank/DDBJ databases">
        <title>Genome sequencing of oomycete isolates from Chile give support for New Zealand origin for Phytophthora kernoviae and make available the first Nothophytophthora sp. genome.</title>
        <authorList>
            <person name="Studholme D.J."/>
            <person name="Sanfuentes E."/>
            <person name="Panda P."/>
            <person name="Hill R."/>
            <person name="Sambles C."/>
            <person name="Grant M."/>
            <person name="Williams N.M."/>
            <person name="Mcdougal R.L."/>
        </authorList>
    </citation>
    <scope>NUCLEOTIDE SEQUENCE [LARGE SCALE GENOMIC DNA]</scope>
    <source>
        <strain evidence="2">Chile6</strain>
        <strain evidence="3">Chile7</strain>
    </source>
</reference>
<dbReference type="AlphaFoldDB" id="A0A3F2RI67"/>